<gene>
    <name evidence="1" type="ORF">S01H1_85594</name>
</gene>
<proteinExistence type="predicted"/>
<feature type="non-terminal residue" evidence="1">
    <location>
        <position position="1"/>
    </location>
</feature>
<reference evidence="1" key="1">
    <citation type="journal article" date="2014" name="Front. Microbiol.">
        <title>High frequency of phylogenetically diverse reductive dehalogenase-homologous genes in deep subseafloor sedimentary metagenomes.</title>
        <authorList>
            <person name="Kawai M."/>
            <person name="Futagami T."/>
            <person name="Toyoda A."/>
            <person name="Takaki Y."/>
            <person name="Nishi S."/>
            <person name="Hori S."/>
            <person name="Arai W."/>
            <person name="Tsubouchi T."/>
            <person name="Morono Y."/>
            <person name="Uchiyama I."/>
            <person name="Ito T."/>
            <person name="Fujiyama A."/>
            <person name="Inagaki F."/>
            <person name="Takami H."/>
        </authorList>
    </citation>
    <scope>NUCLEOTIDE SEQUENCE</scope>
    <source>
        <strain evidence="1">Expedition CK06-06</strain>
    </source>
</reference>
<sequence length="30" mass="3220">PGVNSLIFAIFQLSLAAVDQLDLFSREAAL</sequence>
<dbReference type="EMBL" id="BARS01058851">
    <property type="protein sequence ID" value="GAG42015.1"/>
    <property type="molecule type" value="Genomic_DNA"/>
</dbReference>
<protein>
    <submittedName>
        <fullName evidence="1">Uncharacterized protein</fullName>
    </submittedName>
</protein>
<organism evidence="1">
    <name type="scientific">marine sediment metagenome</name>
    <dbReference type="NCBI Taxonomy" id="412755"/>
    <lineage>
        <taxon>unclassified sequences</taxon>
        <taxon>metagenomes</taxon>
        <taxon>ecological metagenomes</taxon>
    </lineage>
</organism>
<evidence type="ECO:0000313" key="1">
    <source>
        <dbReference type="EMBL" id="GAG42015.1"/>
    </source>
</evidence>
<dbReference type="AlphaFoldDB" id="X0XFZ7"/>
<comment type="caution">
    <text evidence="1">The sequence shown here is derived from an EMBL/GenBank/DDBJ whole genome shotgun (WGS) entry which is preliminary data.</text>
</comment>
<accession>X0XFZ7</accession>
<name>X0XFZ7_9ZZZZ</name>